<sequence>MVLQLPPKNDSDVKSPIEEISVDVDRWLVEEDTPLVERGTIPSLEPKQVPGYLVNLFGNILAPQNLTGAANLFYRPLLFTAIGLHLLLFFAPNAKDADKNIPKKKEKPVTITKISTGKLKKKAPKVKVKAKPKLPKVKLAQPKAPVIKPSPNPTPKPTPASASTPQAKPSPLPSVSPMPPGGDNTDPNNPFADFPHIGTKNDSDEYVSTGKQLADVVTHFKQALPAKKYTADTVDENTGFHIIEFSKAGKNAYLNIFQDDGDVVYVIAGSPVTSLELWRGAAKVPDELVQLIAGLATLPGVGDGSESETPVPDDFANPSDFFQNVDNEDFKDNIGGINPRVVDEDPQELYDEHLEPELKRIFTITSAGTYGGGNLWEMKKGKTQLFLNLIPSNSRSGVAVVIWTAPPS</sequence>
<accession>A0A928Z6U7</accession>
<gene>
    <name evidence="2" type="ORF">IQ266_26870</name>
</gene>
<reference evidence="2" key="1">
    <citation type="submission" date="2020-10" db="EMBL/GenBank/DDBJ databases">
        <authorList>
            <person name="Castelo-Branco R."/>
            <person name="Eusebio N."/>
            <person name="Adriana R."/>
            <person name="Vieira A."/>
            <person name="Brugerolle De Fraissinette N."/>
            <person name="Rezende De Castro R."/>
            <person name="Schneider M.P."/>
            <person name="Vasconcelos V."/>
            <person name="Leao P.N."/>
        </authorList>
    </citation>
    <scope>NUCLEOTIDE SEQUENCE</scope>
    <source>
        <strain evidence="2">LEGE 11480</strain>
    </source>
</reference>
<feature type="compositionally biased region" description="Pro residues" evidence="1">
    <location>
        <begin position="168"/>
        <end position="180"/>
    </location>
</feature>
<keyword evidence="3" id="KW-1185">Reference proteome</keyword>
<organism evidence="2 3">
    <name type="scientific">Romeriopsis navalis LEGE 11480</name>
    <dbReference type="NCBI Taxonomy" id="2777977"/>
    <lineage>
        <taxon>Bacteria</taxon>
        <taxon>Bacillati</taxon>
        <taxon>Cyanobacteriota</taxon>
        <taxon>Cyanophyceae</taxon>
        <taxon>Leptolyngbyales</taxon>
        <taxon>Leptolyngbyaceae</taxon>
        <taxon>Romeriopsis</taxon>
        <taxon>Romeriopsis navalis</taxon>
    </lineage>
</organism>
<feature type="compositionally biased region" description="Basic residues" evidence="1">
    <location>
        <begin position="122"/>
        <end position="136"/>
    </location>
</feature>
<dbReference type="RefSeq" id="WP_264328168.1">
    <property type="nucleotide sequence ID" value="NZ_JADEXQ010000183.1"/>
</dbReference>
<comment type="caution">
    <text evidence="2">The sequence shown here is derived from an EMBL/GenBank/DDBJ whole genome shotgun (WGS) entry which is preliminary data.</text>
</comment>
<evidence type="ECO:0000256" key="1">
    <source>
        <dbReference type="SAM" id="MobiDB-lite"/>
    </source>
</evidence>
<dbReference type="AlphaFoldDB" id="A0A928Z6U7"/>
<protein>
    <submittedName>
        <fullName evidence="2">Uncharacterized protein</fullName>
    </submittedName>
</protein>
<dbReference type="EMBL" id="JADEXQ010000183">
    <property type="protein sequence ID" value="MBE9033362.1"/>
    <property type="molecule type" value="Genomic_DNA"/>
</dbReference>
<dbReference type="Proteomes" id="UP000625316">
    <property type="component" value="Unassembled WGS sequence"/>
</dbReference>
<feature type="compositionally biased region" description="Low complexity" evidence="1">
    <location>
        <begin position="181"/>
        <end position="190"/>
    </location>
</feature>
<evidence type="ECO:0000313" key="3">
    <source>
        <dbReference type="Proteomes" id="UP000625316"/>
    </source>
</evidence>
<name>A0A928Z6U7_9CYAN</name>
<proteinExistence type="predicted"/>
<evidence type="ECO:0000313" key="2">
    <source>
        <dbReference type="EMBL" id="MBE9033362.1"/>
    </source>
</evidence>
<feature type="region of interest" description="Disordered" evidence="1">
    <location>
        <begin position="122"/>
        <end position="205"/>
    </location>
</feature>
<feature type="compositionally biased region" description="Pro residues" evidence="1">
    <location>
        <begin position="148"/>
        <end position="158"/>
    </location>
</feature>
<feature type="compositionally biased region" description="Low complexity" evidence="1">
    <location>
        <begin position="137"/>
        <end position="146"/>
    </location>
</feature>